<geneLocation type="plasmid" evidence="5 6">
    <name>unnamed7</name>
</geneLocation>
<dbReference type="Proteomes" id="UP000509702">
    <property type="component" value="Plasmid unnamed7"/>
</dbReference>
<dbReference type="KEGG" id="aoz:HUE56_30475"/>
<dbReference type="GO" id="GO:0009055">
    <property type="term" value="F:electron transfer activity"/>
    <property type="evidence" value="ECO:0007669"/>
    <property type="project" value="InterPro"/>
</dbReference>
<dbReference type="InterPro" id="IPR000923">
    <property type="entry name" value="BlueCu_1"/>
</dbReference>
<keyword evidence="2" id="KW-0186">Copper</keyword>
<proteinExistence type="predicted"/>
<evidence type="ECO:0000313" key="6">
    <source>
        <dbReference type="Proteomes" id="UP000509702"/>
    </source>
</evidence>
<evidence type="ECO:0000256" key="3">
    <source>
        <dbReference type="SAM" id="SignalP"/>
    </source>
</evidence>
<keyword evidence="5" id="KW-0614">Plasmid</keyword>
<evidence type="ECO:0000313" key="5">
    <source>
        <dbReference type="EMBL" id="QKS54820.1"/>
    </source>
</evidence>
<dbReference type="Pfam" id="PF00127">
    <property type="entry name" value="Copper-bind"/>
    <property type="match status" value="1"/>
</dbReference>
<evidence type="ECO:0000259" key="4">
    <source>
        <dbReference type="Pfam" id="PF00127"/>
    </source>
</evidence>
<dbReference type="PANTHER" id="PTHR38439">
    <property type="entry name" value="AURACYANIN-B"/>
    <property type="match status" value="1"/>
</dbReference>
<name>A0A6N1ATF9_9PROT</name>
<organism evidence="5 6">
    <name type="scientific">Azospirillum oryzae</name>
    <dbReference type="NCBI Taxonomy" id="286727"/>
    <lineage>
        <taxon>Bacteria</taxon>
        <taxon>Pseudomonadati</taxon>
        <taxon>Pseudomonadota</taxon>
        <taxon>Alphaproteobacteria</taxon>
        <taxon>Rhodospirillales</taxon>
        <taxon>Azospirillaceae</taxon>
        <taxon>Azospirillum</taxon>
    </lineage>
</organism>
<sequence>MRLNIRTLTAASLVTGIALLTVPGLALAGAGEPGHGHAAAVGEPAKASSAKRVVQVELGDNYYKPESISVKAGETVRFVLKNKGDFLHEFNIGTATMHAAHQKEMAMMVEHGMLTPTGINTSMNGMDHSKMGMAEMKHDDPNSVLVGPGETKELTWKFTKETALEFACNMPGHYESGMVGKVAFTR</sequence>
<dbReference type="Gene3D" id="2.60.40.420">
    <property type="entry name" value="Cupredoxins - blue copper proteins"/>
    <property type="match status" value="1"/>
</dbReference>
<feature type="signal peptide" evidence="3">
    <location>
        <begin position="1"/>
        <end position="28"/>
    </location>
</feature>
<reference evidence="5 6" key="1">
    <citation type="submission" date="2020-06" db="EMBL/GenBank/DDBJ databases">
        <title>Complete genome of Azosprillum oryzae KACC14407.</title>
        <authorList>
            <person name="Kim M."/>
            <person name="Park Y.-J."/>
            <person name="Shin J.-H."/>
        </authorList>
    </citation>
    <scope>NUCLEOTIDE SEQUENCE [LARGE SCALE GENOMIC DNA]</scope>
    <source>
        <strain evidence="5 6">KACC 14407</strain>
        <plasmid evidence="5 6">unnamed7</plasmid>
    </source>
</reference>
<dbReference type="GO" id="GO:0005507">
    <property type="term" value="F:copper ion binding"/>
    <property type="evidence" value="ECO:0007669"/>
    <property type="project" value="InterPro"/>
</dbReference>
<dbReference type="AlphaFoldDB" id="A0A6N1ATF9"/>
<dbReference type="InterPro" id="IPR050845">
    <property type="entry name" value="Cu-binding_ET"/>
</dbReference>
<keyword evidence="1" id="KW-0479">Metal-binding</keyword>
<dbReference type="InterPro" id="IPR008972">
    <property type="entry name" value="Cupredoxin"/>
</dbReference>
<dbReference type="EMBL" id="CP054622">
    <property type="protein sequence ID" value="QKS54820.1"/>
    <property type="molecule type" value="Genomic_DNA"/>
</dbReference>
<keyword evidence="3" id="KW-0732">Signal</keyword>
<feature type="domain" description="Blue (type 1) copper" evidence="4">
    <location>
        <begin position="54"/>
        <end position="183"/>
    </location>
</feature>
<protein>
    <submittedName>
        <fullName evidence="5">Cupredoxin domain-containing protein</fullName>
    </submittedName>
</protein>
<dbReference type="RefSeq" id="WP_174757575.1">
    <property type="nucleotide sequence ID" value="NZ_BSOV01000001.1"/>
</dbReference>
<feature type="chain" id="PRO_5026866004" evidence="3">
    <location>
        <begin position="29"/>
        <end position="186"/>
    </location>
</feature>
<keyword evidence="6" id="KW-1185">Reference proteome</keyword>
<gene>
    <name evidence="5" type="ORF">HUE56_30475</name>
</gene>
<evidence type="ECO:0000256" key="1">
    <source>
        <dbReference type="ARBA" id="ARBA00022723"/>
    </source>
</evidence>
<evidence type="ECO:0000256" key="2">
    <source>
        <dbReference type="ARBA" id="ARBA00023008"/>
    </source>
</evidence>
<dbReference type="SUPFAM" id="SSF49503">
    <property type="entry name" value="Cupredoxins"/>
    <property type="match status" value="1"/>
</dbReference>
<dbReference type="PANTHER" id="PTHR38439:SF3">
    <property type="entry name" value="COPPER-RESISTANT CUPROPROTEIN COPI"/>
    <property type="match status" value="1"/>
</dbReference>
<accession>A0A6N1ATF9</accession>